<dbReference type="Proteomes" id="UP000028631">
    <property type="component" value="Unassembled WGS sequence"/>
</dbReference>
<feature type="transmembrane region" description="Helical" evidence="1">
    <location>
        <begin position="24"/>
        <end position="45"/>
    </location>
</feature>
<dbReference type="OrthoDB" id="9178521at2"/>
<dbReference type="AlphaFoldDB" id="A0A085VIY4"/>
<reference evidence="2 3" key="1">
    <citation type="submission" date="2014-07" db="EMBL/GenBank/DDBJ databases">
        <title>Draft Genome Sequences of Environmental Pseudomonas syringae strains.</title>
        <authorList>
            <person name="Baltrus D.A."/>
            <person name="Berge O."/>
            <person name="Morris C."/>
        </authorList>
    </citation>
    <scope>NUCLEOTIDE SEQUENCE [LARGE SCALE GENOMIC DNA]</scope>
    <source>
        <strain evidence="2 3">GAW0119</strain>
    </source>
</reference>
<feature type="transmembrane region" description="Helical" evidence="1">
    <location>
        <begin position="97"/>
        <end position="119"/>
    </location>
</feature>
<comment type="caution">
    <text evidence="2">The sequence shown here is derived from an EMBL/GenBank/DDBJ whole genome shotgun (WGS) entry which is preliminary data.</text>
</comment>
<evidence type="ECO:0000313" key="3">
    <source>
        <dbReference type="Proteomes" id="UP000028631"/>
    </source>
</evidence>
<evidence type="ECO:0000256" key="1">
    <source>
        <dbReference type="SAM" id="Phobius"/>
    </source>
</evidence>
<feature type="transmembrane region" description="Helical" evidence="1">
    <location>
        <begin position="164"/>
        <end position="184"/>
    </location>
</feature>
<feature type="transmembrane region" description="Helical" evidence="1">
    <location>
        <begin position="125"/>
        <end position="143"/>
    </location>
</feature>
<proteinExistence type="predicted"/>
<name>A0A085VIY4_PSESX</name>
<feature type="transmembrane region" description="Helical" evidence="1">
    <location>
        <begin position="190"/>
        <end position="214"/>
    </location>
</feature>
<feature type="transmembrane region" description="Helical" evidence="1">
    <location>
        <begin position="51"/>
        <end position="72"/>
    </location>
</feature>
<organism evidence="2 3">
    <name type="scientific">Pseudomonas syringae</name>
    <dbReference type="NCBI Taxonomy" id="317"/>
    <lineage>
        <taxon>Bacteria</taxon>
        <taxon>Pseudomonadati</taxon>
        <taxon>Pseudomonadota</taxon>
        <taxon>Gammaproteobacteria</taxon>
        <taxon>Pseudomonadales</taxon>
        <taxon>Pseudomonadaceae</taxon>
        <taxon>Pseudomonas</taxon>
    </lineage>
</organism>
<dbReference type="RefSeq" id="WP_032628528.1">
    <property type="nucleotide sequence ID" value="NZ_JPQU01000034.1"/>
</dbReference>
<keyword evidence="3" id="KW-1185">Reference proteome</keyword>
<keyword evidence="1" id="KW-0812">Transmembrane</keyword>
<keyword evidence="1" id="KW-0472">Membrane</keyword>
<evidence type="ECO:0000313" key="2">
    <source>
        <dbReference type="EMBL" id="KFE55397.1"/>
    </source>
</evidence>
<dbReference type="EMBL" id="JPQU01000034">
    <property type="protein sequence ID" value="KFE55397.1"/>
    <property type="molecule type" value="Genomic_DNA"/>
</dbReference>
<gene>
    <name evidence="2" type="ORF">IV01_12275</name>
</gene>
<dbReference type="PATRIC" id="fig|317.175.peg.2554"/>
<protein>
    <submittedName>
        <fullName evidence="2">Uncharacterized protein</fullName>
    </submittedName>
</protein>
<accession>A0A085VIY4</accession>
<keyword evidence="1" id="KW-1133">Transmembrane helix</keyword>
<sequence length="270" mass="30941">MHELLIKAGIRDVSKRDARANERLLNLMKYILFFVAAASTVWQLSFQNHSWWSFFLLSAISVSWILGTVYTYDCIQALTGRSSPYYREFYGELKKDFCIALLSGLSLTFIINISSAVYSLSSIDIAFAGFPFLLLSVYDSFALQKRKIVGVRLPKSMTRSMIGLQLFIIGVFIYYLIQISSSAFAPGESLWIQITLLLTALCLCVFSHQMVFILTKQRMEISPAILGIFESIKMSKSVYRQAGEMAEQWNKIVFDKKLEQRKKKAKKHKR</sequence>